<protein>
    <recommendedName>
        <fullName evidence="3">DUF2993 domain-containing protein</fullName>
    </recommendedName>
</protein>
<evidence type="ECO:0008006" key="3">
    <source>
        <dbReference type="Google" id="ProtNLM"/>
    </source>
</evidence>
<comment type="caution">
    <text evidence="1">The sequence shown here is derived from an EMBL/GenBank/DDBJ whole genome shotgun (WGS) entry which is preliminary data.</text>
</comment>
<dbReference type="RefSeq" id="WP_239132155.1">
    <property type="nucleotide sequence ID" value="NZ_BAAATX010000032.1"/>
</dbReference>
<reference evidence="1 2" key="1">
    <citation type="submission" date="2021-01" db="EMBL/GenBank/DDBJ databases">
        <title>Whole genome shotgun sequence of Actinoplanes durhamensis NBRC 14914.</title>
        <authorList>
            <person name="Komaki H."/>
            <person name="Tamura T."/>
        </authorList>
    </citation>
    <scope>NUCLEOTIDE SEQUENCE [LARGE SCALE GENOMIC DNA]</scope>
    <source>
        <strain evidence="1 2">NBRC 14914</strain>
    </source>
</reference>
<proteinExistence type="predicted"/>
<dbReference type="Pfam" id="PF11209">
    <property type="entry name" value="LmeA"/>
    <property type="match status" value="1"/>
</dbReference>
<dbReference type="Proteomes" id="UP000637628">
    <property type="component" value="Unassembled WGS sequence"/>
</dbReference>
<evidence type="ECO:0000313" key="2">
    <source>
        <dbReference type="Proteomes" id="UP000637628"/>
    </source>
</evidence>
<dbReference type="EMBL" id="BOML01000010">
    <property type="protein sequence ID" value="GID99742.1"/>
    <property type="molecule type" value="Genomic_DNA"/>
</dbReference>
<accession>A0ABQ3YQB7</accession>
<dbReference type="InterPro" id="IPR021373">
    <property type="entry name" value="DUF2993"/>
</dbReference>
<organism evidence="1 2">
    <name type="scientific">Paractinoplanes durhamensis</name>
    <dbReference type="NCBI Taxonomy" id="113563"/>
    <lineage>
        <taxon>Bacteria</taxon>
        <taxon>Bacillati</taxon>
        <taxon>Actinomycetota</taxon>
        <taxon>Actinomycetes</taxon>
        <taxon>Micromonosporales</taxon>
        <taxon>Micromonosporaceae</taxon>
        <taxon>Paractinoplanes</taxon>
    </lineage>
</organism>
<gene>
    <name evidence="1" type="ORF">Adu01nite_10930</name>
</gene>
<evidence type="ECO:0000313" key="1">
    <source>
        <dbReference type="EMBL" id="GID99742.1"/>
    </source>
</evidence>
<name>A0ABQ3YQB7_9ACTN</name>
<keyword evidence="2" id="KW-1185">Reference proteome</keyword>
<sequence length="245" mass="25506">MITLIVLLLIVAGLAAVADRVGKNYAERMISDKVAEQVANQKATSEKPDVTVEGFPFLTQVARGHYDEIKIGLANFSGPAGNDRTIKMKLLDVRAKDVAAPLDTIRSGNGNIVAGSVTGSGLIDYPQLVELVGQPGVKLAAKNGKLTGTAPVQALGQTFTVTGTAAFTVKSGNVVQVRFSDVTAEGLPDNALVKGLINSYVNKLAFDLRVPALPLKLTVQKVEPTAEGLRVTAGASDVALNSSGL</sequence>